<keyword evidence="9" id="KW-1185">Reference proteome</keyword>
<keyword evidence="3" id="KW-0677">Repeat</keyword>
<evidence type="ECO:0000313" key="9">
    <source>
        <dbReference type="Proteomes" id="UP000324832"/>
    </source>
</evidence>
<dbReference type="Proteomes" id="UP000324832">
    <property type="component" value="Unassembled WGS sequence"/>
</dbReference>
<dbReference type="InterPro" id="IPR013180">
    <property type="entry name" value="CTNNBL1_N"/>
</dbReference>
<dbReference type="Pfam" id="PF08216">
    <property type="entry name" value="CTNNBL"/>
    <property type="match status" value="1"/>
</dbReference>
<evidence type="ECO:0000259" key="7">
    <source>
        <dbReference type="SMART" id="SM01156"/>
    </source>
</evidence>
<keyword evidence="4" id="KW-0175">Coiled coil</keyword>
<gene>
    <name evidence="8" type="ORF">LSINAPIS_LOCUS7153</name>
</gene>
<evidence type="ECO:0000256" key="5">
    <source>
        <dbReference type="ARBA" id="ARBA00023242"/>
    </source>
</evidence>
<evidence type="ECO:0000256" key="1">
    <source>
        <dbReference type="ARBA" id="ARBA00004123"/>
    </source>
</evidence>
<accession>A0A5E4QDT2</accession>
<evidence type="ECO:0000256" key="2">
    <source>
        <dbReference type="ARBA" id="ARBA00022553"/>
    </source>
</evidence>
<dbReference type="InterPro" id="IPR011989">
    <property type="entry name" value="ARM-like"/>
</dbReference>
<dbReference type="PANTHER" id="PTHR14978:SF0">
    <property type="entry name" value="BETA-CATENIN-LIKE PROTEIN 1"/>
    <property type="match status" value="1"/>
</dbReference>
<proteinExistence type="predicted"/>
<dbReference type="InterPro" id="IPR039678">
    <property type="entry name" value="CTNNBL1"/>
</dbReference>
<dbReference type="AlphaFoldDB" id="A0A5E4QDT2"/>
<organism evidence="8 9">
    <name type="scientific">Leptidea sinapis</name>
    <dbReference type="NCBI Taxonomy" id="189913"/>
    <lineage>
        <taxon>Eukaryota</taxon>
        <taxon>Metazoa</taxon>
        <taxon>Ecdysozoa</taxon>
        <taxon>Arthropoda</taxon>
        <taxon>Hexapoda</taxon>
        <taxon>Insecta</taxon>
        <taxon>Pterygota</taxon>
        <taxon>Neoptera</taxon>
        <taxon>Endopterygota</taxon>
        <taxon>Lepidoptera</taxon>
        <taxon>Glossata</taxon>
        <taxon>Ditrysia</taxon>
        <taxon>Papilionoidea</taxon>
        <taxon>Pieridae</taxon>
        <taxon>Dismorphiinae</taxon>
        <taxon>Leptidea</taxon>
    </lineage>
</organism>
<name>A0A5E4QDT2_9NEOP</name>
<comment type="subcellular location">
    <subcellularLocation>
        <location evidence="1">Nucleus</location>
    </subcellularLocation>
</comment>
<dbReference type="GO" id="GO:0005681">
    <property type="term" value="C:spliceosomal complex"/>
    <property type="evidence" value="ECO:0007669"/>
    <property type="project" value="TreeGrafter"/>
</dbReference>
<evidence type="ECO:0000313" key="8">
    <source>
        <dbReference type="EMBL" id="VVC95441.1"/>
    </source>
</evidence>
<feature type="region of interest" description="Disordered" evidence="6">
    <location>
        <begin position="1"/>
        <end position="59"/>
    </location>
</feature>
<dbReference type="EMBL" id="FZQP02002315">
    <property type="protein sequence ID" value="VVC95441.1"/>
    <property type="molecule type" value="Genomic_DNA"/>
</dbReference>
<dbReference type="SMART" id="SM01156">
    <property type="entry name" value="DUF1716"/>
    <property type="match status" value="1"/>
</dbReference>
<keyword evidence="5" id="KW-0539">Nucleus</keyword>
<sequence length="142" mass="16353">MDVVELLSFKPTPTPKRPNEDDLEDSDDESIKSSKIRRTIKTDKSKTNQNKTFPKEPALSDKEKEDILKFVENEITEGEVLDDTAVKKLVLNFEKKVLKNREMRIKFPDQPEKFLDSEVDLYEALQDLSAVATVPDQRVLKS</sequence>
<dbReference type="PANTHER" id="PTHR14978">
    <property type="entry name" value="BETA-CATENIN-LIKE PROTEIN 1 NUCLEAR ASSOCIATED PROTEIN"/>
    <property type="match status" value="1"/>
</dbReference>
<feature type="domain" description="Beta-catenin-like protein 1 N-terminal" evidence="7">
    <location>
        <begin position="60"/>
        <end position="140"/>
    </location>
</feature>
<evidence type="ECO:0000256" key="4">
    <source>
        <dbReference type="ARBA" id="ARBA00023054"/>
    </source>
</evidence>
<evidence type="ECO:0000256" key="3">
    <source>
        <dbReference type="ARBA" id="ARBA00022737"/>
    </source>
</evidence>
<protein>
    <recommendedName>
        <fullName evidence="7">Beta-catenin-like protein 1 N-terminal domain-containing protein</fullName>
    </recommendedName>
</protein>
<dbReference type="Gene3D" id="1.25.10.10">
    <property type="entry name" value="Leucine-rich Repeat Variant"/>
    <property type="match status" value="1"/>
</dbReference>
<keyword evidence="2" id="KW-0597">Phosphoprotein</keyword>
<evidence type="ECO:0000256" key="6">
    <source>
        <dbReference type="SAM" id="MobiDB-lite"/>
    </source>
</evidence>
<reference evidence="8 9" key="1">
    <citation type="submission" date="2017-07" db="EMBL/GenBank/DDBJ databases">
        <authorList>
            <person name="Talla V."/>
            <person name="Backstrom N."/>
        </authorList>
    </citation>
    <scope>NUCLEOTIDE SEQUENCE [LARGE SCALE GENOMIC DNA]</scope>
</reference>